<dbReference type="EMBL" id="NBYY01000034">
    <property type="protein sequence ID" value="PCS21478.1"/>
    <property type="molecule type" value="Genomic_DNA"/>
</dbReference>
<dbReference type="Proteomes" id="UP000219020">
    <property type="component" value="Unassembled WGS sequence"/>
</dbReference>
<keyword evidence="2" id="KW-1185">Reference proteome</keyword>
<accession>A0A2A5T039</accession>
<evidence type="ECO:0000313" key="1">
    <source>
        <dbReference type="EMBL" id="PCS21478.1"/>
    </source>
</evidence>
<evidence type="ECO:0000313" key="2">
    <source>
        <dbReference type="Proteomes" id="UP000219020"/>
    </source>
</evidence>
<dbReference type="RefSeq" id="WP_097357253.1">
    <property type="nucleotide sequence ID" value="NZ_CAWNJE010000022.1"/>
</dbReference>
<comment type="caution">
    <text evidence="1">The sequence shown here is derived from an EMBL/GenBank/DDBJ whole genome shotgun (WGS) entry which is preliminary data.</text>
</comment>
<name>A0A2A5T039_9GAMM</name>
<proteinExistence type="predicted"/>
<sequence>MTATVIAGARFVGLINKFNTEAAAIATAILAKAKSRGASREHSGDIFNDDIPHCTNISIEEREPSLLC</sequence>
<organism evidence="1 2">
    <name type="scientific">Candidatus Enterovibrio escicola</name>
    <dbReference type="NCBI Taxonomy" id="1927127"/>
    <lineage>
        <taxon>Bacteria</taxon>
        <taxon>Pseudomonadati</taxon>
        <taxon>Pseudomonadota</taxon>
        <taxon>Gammaproteobacteria</taxon>
        <taxon>Vibrionales</taxon>
        <taxon>Vibrionaceae</taxon>
        <taxon>Enterovibrio</taxon>
    </lineage>
</organism>
<dbReference type="AlphaFoldDB" id="A0A2A5T039"/>
<gene>
    <name evidence="1" type="ORF">BTN49_3018</name>
</gene>
<protein>
    <submittedName>
        <fullName evidence="1">Uncharacterized protein</fullName>
    </submittedName>
</protein>
<reference evidence="2" key="1">
    <citation type="submission" date="2017-04" db="EMBL/GenBank/DDBJ databases">
        <title>Genome evolution of the luminous symbionts of deep sea anglerfish.</title>
        <authorList>
            <person name="Hendry T.A."/>
        </authorList>
    </citation>
    <scope>NUCLEOTIDE SEQUENCE [LARGE SCALE GENOMIC DNA]</scope>
</reference>